<organism evidence="1 2">
    <name type="scientific">Actinosynnema pretiosum</name>
    <dbReference type="NCBI Taxonomy" id="42197"/>
    <lineage>
        <taxon>Bacteria</taxon>
        <taxon>Bacillati</taxon>
        <taxon>Actinomycetota</taxon>
        <taxon>Actinomycetes</taxon>
        <taxon>Pseudonocardiales</taxon>
        <taxon>Pseudonocardiaceae</taxon>
        <taxon>Actinosynnema</taxon>
    </lineage>
</organism>
<gene>
    <name evidence="1" type="ORF">CNX65_09805</name>
</gene>
<sequence length="100" mass="10514">MWMVWLLGAAVLVIAGFGAAFVPRARASARTAVVARSTALAAIDSAAISRDAGGWYCPEAERLLARAELLMANRGGAASARVAADCARRAERLWRGSFHG</sequence>
<proteinExistence type="predicted"/>
<dbReference type="InterPro" id="IPR045645">
    <property type="entry name" value="DUF6403"/>
</dbReference>
<name>A0A290Z3K5_9PSEU</name>
<evidence type="ECO:0000313" key="2">
    <source>
        <dbReference type="Proteomes" id="UP000218505"/>
    </source>
</evidence>
<reference evidence="1" key="1">
    <citation type="submission" date="2017-09" db="EMBL/GenBank/DDBJ databases">
        <title>Complete Genome Sequence of ansamitocin-producing Bacterium Actinosynnema pretiosum X47.</title>
        <authorList>
            <person name="Cao G."/>
            <person name="Zong G."/>
            <person name="Zhong C."/>
            <person name="Fu J."/>
        </authorList>
    </citation>
    <scope>NUCLEOTIDE SEQUENCE [LARGE SCALE GENOMIC DNA]</scope>
    <source>
        <strain evidence="1">X47</strain>
    </source>
</reference>
<dbReference type="KEGG" id="apre:CNX65_09805"/>
<dbReference type="RefSeq" id="WP_096492489.1">
    <property type="nucleotide sequence ID" value="NZ_CP023445.1"/>
</dbReference>
<dbReference type="Proteomes" id="UP000218505">
    <property type="component" value="Chromosome"/>
</dbReference>
<keyword evidence="2" id="KW-1185">Reference proteome</keyword>
<dbReference type="EMBL" id="CP023445">
    <property type="protein sequence ID" value="ATE53549.1"/>
    <property type="molecule type" value="Genomic_DNA"/>
</dbReference>
<protein>
    <submittedName>
        <fullName evidence="1">Uncharacterized protein</fullName>
    </submittedName>
</protein>
<evidence type="ECO:0000313" key="1">
    <source>
        <dbReference type="EMBL" id="ATE53549.1"/>
    </source>
</evidence>
<dbReference type="AlphaFoldDB" id="A0A290Z3K5"/>
<accession>A0A290Z3K5</accession>
<dbReference type="Pfam" id="PF19941">
    <property type="entry name" value="DUF6403"/>
    <property type="match status" value="1"/>
</dbReference>